<evidence type="ECO:0000256" key="1">
    <source>
        <dbReference type="SAM" id="MobiDB-lite"/>
    </source>
</evidence>
<comment type="caution">
    <text evidence="2">The sequence shown here is derived from an EMBL/GenBank/DDBJ whole genome shotgun (WGS) entry which is preliminary data.</text>
</comment>
<gene>
    <name evidence="2" type="ORF">DFH08DRAFT_903675</name>
</gene>
<evidence type="ECO:0000313" key="3">
    <source>
        <dbReference type="Proteomes" id="UP001218218"/>
    </source>
</evidence>
<dbReference type="AlphaFoldDB" id="A0AAD7E8Z2"/>
<name>A0AAD7E8Z2_9AGAR</name>
<feature type="compositionally biased region" description="Basic residues" evidence="1">
    <location>
        <begin position="13"/>
        <end position="30"/>
    </location>
</feature>
<reference evidence="2" key="1">
    <citation type="submission" date="2023-03" db="EMBL/GenBank/DDBJ databases">
        <title>Massive genome expansion in bonnet fungi (Mycena s.s.) driven by repeated elements and novel gene families across ecological guilds.</title>
        <authorList>
            <consortium name="Lawrence Berkeley National Laboratory"/>
            <person name="Harder C.B."/>
            <person name="Miyauchi S."/>
            <person name="Viragh M."/>
            <person name="Kuo A."/>
            <person name="Thoen E."/>
            <person name="Andreopoulos B."/>
            <person name="Lu D."/>
            <person name="Skrede I."/>
            <person name="Drula E."/>
            <person name="Henrissat B."/>
            <person name="Morin E."/>
            <person name="Kohler A."/>
            <person name="Barry K."/>
            <person name="LaButti K."/>
            <person name="Morin E."/>
            <person name="Salamov A."/>
            <person name="Lipzen A."/>
            <person name="Mereny Z."/>
            <person name="Hegedus B."/>
            <person name="Baldrian P."/>
            <person name="Stursova M."/>
            <person name="Weitz H."/>
            <person name="Taylor A."/>
            <person name="Grigoriev I.V."/>
            <person name="Nagy L.G."/>
            <person name="Martin F."/>
            <person name="Kauserud H."/>
        </authorList>
    </citation>
    <scope>NUCLEOTIDE SEQUENCE</scope>
    <source>
        <strain evidence="2">CBHHK002</strain>
    </source>
</reference>
<sequence length="209" mass="23081">MPHGVGPGTWMSNKRRLPRSRSPPHRHHPPLKMNMLTNFASWMRTADLTSRLSPSSHPTTSVCVWSRGREMTHLPPRTSPPTPQREPSRVPVNLGIQDHVLPVASMGWIGLRGSAIVNATKRATGASAKAARMKIKRPSSPIAATTAPQLEEVLALPNARLVEVPVDGPSRRPKWTVLPVRYTVLTTTMTRLSPTRPLAVVPTWPYTWA</sequence>
<dbReference type="EMBL" id="JARIHO010000103">
    <property type="protein sequence ID" value="KAJ7303715.1"/>
    <property type="molecule type" value="Genomic_DNA"/>
</dbReference>
<feature type="region of interest" description="Disordered" evidence="1">
    <location>
        <begin position="71"/>
        <end position="90"/>
    </location>
</feature>
<evidence type="ECO:0000313" key="2">
    <source>
        <dbReference type="EMBL" id="KAJ7303715.1"/>
    </source>
</evidence>
<proteinExistence type="predicted"/>
<accession>A0AAD7E8Z2</accession>
<keyword evidence="3" id="KW-1185">Reference proteome</keyword>
<dbReference type="Proteomes" id="UP001218218">
    <property type="component" value="Unassembled WGS sequence"/>
</dbReference>
<protein>
    <submittedName>
        <fullName evidence="2">Uncharacterized protein</fullName>
    </submittedName>
</protein>
<organism evidence="2 3">
    <name type="scientific">Mycena albidolilacea</name>
    <dbReference type="NCBI Taxonomy" id="1033008"/>
    <lineage>
        <taxon>Eukaryota</taxon>
        <taxon>Fungi</taxon>
        <taxon>Dikarya</taxon>
        <taxon>Basidiomycota</taxon>
        <taxon>Agaricomycotina</taxon>
        <taxon>Agaricomycetes</taxon>
        <taxon>Agaricomycetidae</taxon>
        <taxon>Agaricales</taxon>
        <taxon>Marasmiineae</taxon>
        <taxon>Mycenaceae</taxon>
        <taxon>Mycena</taxon>
    </lineage>
</organism>
<feature type="region of interest" description="Disordered" evidence="1">
    <location>
        <begin position="1"/>
        <end position="32"/>
    </location>
</feature>